<proteinExistence type="predicted"/>
<name>A0A1J5SYZ5_9ZZZZ</name>
<gene>
    <name evidence="1" type="ORF">GALL_48540</name>
</gene>
<organism evidence="1">
    <name type="scientific">mine drainage metagenome</name>
    <dbReference type="NCBI Taxonomy" id="410659"/>
    <lineage>
        <taxon>unclassified sequences</taxon>
        <taxon>metagenomes</taxon>
        <taxon>ecological metagenomes</taxon>
    </lineage>
</organism>
<reference evidence="1" key="1">
    <citation type="submission" date="2016-10" db="EMBL/GenBank/DDBJ databases">
        <title>Sequence of Gallionella enrichment culture.</title>
        <authorList>
            <person name="Poehlein A."/>
            <person name="Muehling M."/>
            <person name="Daniel R."/>
        </authorList>
    </citation>
    <scope>NUCLEOTIDE SEQUENCE</scope>
</reference>
<dbReference type="AlphaFoldDB" id="A0A1J5SYZ5"/>
<sequence length="116" mass="13175">MLTGAMLGLLEQLGLDIITLTEGLSEAEFFSSRLARAQVLQRLGSMTRTIADLPLEVRQRMPEIDWAAWDTLASILPGSVHHPLQIWEAVQELTPLTVQRLKRYRKQQPRLFSIVP</sequence>
<protein>
    <submittedName>
        <fullName evidence="1">Uncharacterized protein</fullName>
    </submittedName>
</protein>
<accession>A0A1J5SYZ5</accession>
<dbReference type="EMBL" id="MLJW01000013">
    <property type="protein sequence ID" value="OIR13719.1"/>
    <property type="molecule type" value="Genomic_DNA"/>
</dbReference>
<comment type="caution">
    <text evidence="1">The sequence shown here is derived from an EMBL/GenBank/DDBJ whole genome shotgun (WGS) entry which is preliminary data.</text>
</comment>
<evidence type="ECO:0000313" key="1">
    <source>
        <dbReference type="EMBL" id="OIR13719.1"/>
    </source>
</evidence>